<gene>
    <name evidence="3" type="ORF">LPJ61_005323</name>
</gene>
<organism evidence="3 4">
    <name type="scientific">Coemansia biformis</name>
    <dbReference type="NCBI Taxonomy" id="1286918"/>
    <lineage>
        <taxon>Eukaryota</taxon>
        <taxon>Fungi</taxon>
        <taxon>Fungi incertae sedis</taxon>
        <taxon>Zoopagomycota</taxon>
        <taxon>Kickxellomycotina</taxon>
        <taxon>Kickxellomycetes</taxon>
        <taxon>Kickxellales</taxon>
        <taxon>Kickxellaceae</taxon>
        <taxon>Coemansia</taxon>
    </lineage>
</organism>
<dbReference type="Proteomes" id="UP001143981">
    <property type="component" value="Unassembled WGS sequence"/>
</dbReference>
<reference evidence="3" key="1">
    <citation type="submission" date="2022-07" db="EMBL/GenBank/DDBJ databases">
        <title>Phylogenomic reconstructions and comparative analyses of Kickxellomycotina fungi.</title>
        <authorList>
            <person name="Reynolds N.K."/>
            <person name="Stajich J.E."/>
            <person name="Barry K."/>
            <person name="Grigoriev I.V."/>
            <person name="Crous P."/>
            <person name="Smith M.E."/>
        </authorList>
    </citation>
    <scope>NUCLEOTIDE SEQUENCE</scope>
    <source>
        <strain evidence="3">BCRC 34381</strain>
    </source>
</reference>
<sequence>MASAIIRAVETLASEQRAGLGFAEDSGADSGTIANEEAPATLSDDSDADITREVMGMDATESRTVSGVDFDAWMSAHAALETGQPANEHGFDDQCGYDDEADVDEAYYKDSTDIRSAWMEARRAWGVGQGGEARCSPDEGASDAESDPICVSSEDESEGHIGGRGTEEDGGDEWDTDEAPAPRQKSMVCHPHIAEEAEPAVHAQVSTTGAAMPPVGYLKPPLPPQDVPVSLADLHGSVCGQLDKLISMASEMFAANDATTGTQEGPITEEDAAAEISDSTEAAIADMVEVDMMESIGLAKEALDLYTRACAEWGCKRDELSAHISNLETLLSQSEAENTTLQNRAFQLEEANGRLLEEMEMLRASASSHKPSALLLTEMESAKGRLRNAEEALAAAAHERTRLLDKCTSLELDAETAAVRLQGERQAHGSTQARLRAACDGNVGEQQRAELEERNKQLAQECARLSAQLIKTQARERLLDSTSQVTKAQLREALQRLGSVGPEAVDALSQHHSSDAQLVEARREARLALDRLSRVEADLHEERCTSDALRKRLHEAAATGDPAQAEKRRKMCSNTAADGLADTAGALACDADLCDVVISAGEHARQRRYPSEPQRENVTPPTTPGGPAGASQHRLLDSSRSWEGTCPARTPRHQRPVTPR</sequence>
<feature type="region of interest" description="Disordered" evidence="2">
    <location>
        <begin position="128"/>
        <end position="183"/>
    </location>
</feature>
<feature type="region of interest" description="Disordered" evidence="2">
    <location>
        <begin position="22"/>
        <end position="43"/>
    </location>
</feature>
<keyword evidence="4" id="KW-1185">Reference proteome</keyword>
<name>A0A9W7Y928_9FUNG</name>
<keyword evidence="1" id="KW-0175">Coiled coil</keyword>
<feature type="compositionally biased region" description="Basic residues" evidence="2">
    <location>
        <begin position="650"/>
        <end position="660"/>
    </location>
</feature>
<feature type="coiled-coil region" evidence="1">
    <location>
        <begin position="441"/>
        <end position="475"/>
    </location>
</feature>
<evidence type="ECO:0000256" key="1">
    <source>
        <dbReference type="SAM" id="Coils"/>
    </source>
</evidence>
<feature type="region of interest" description="Disordered" evidence="2">
    <location>
        <begin position="603"/>
        <end position="660"/>
    </location>
</feature>
<dbReference type="AlphaFoldDB" id="A0A9W7Y928"/>
<evidence type="ECO:0000313" key="4">
    <source>
        <dbReference type="Proteomes" id="UP001143981"/>
    </source>
</evidence>
<dbReference type="EMBL" id="JANBOI010001679">
    <property type="protein sequence ID" value="KAJ1726244.1"/>
    <property type="molecule type" value="Genomic_DNA"/>
</dbReference>
<feature type="compositionally biased region" description="Basic and acidic residues" evidence="2">
    <location>
        <begin position="158"/>
        <end position="167"/>
    </location>
</feature>
<protein>
    <submittedName>
        <fullName evidence="3">Uncharacterized protein</fullName>
    </submittedName>
</protein>
<feature type="compositionally biased region" description="Acidic residues" evidence="2">
    <location>
        <begin position="168"/>
        <end position="178"/>
    </location>
</feature>
<feature type="non-terminal residue" evidence="3">
    <location>
        <position position="660"/>
    </location>
</feature>
<proteinExistence type="predicted"/>
<dbReference type="OrthoDB" id="5591566at2759"/>
<evidence type="ECO:0000256" key="2">
    <source>
        <dbReference type="SAM" id="MobiDB-lite"/>
    </source>
</evidence>
<feature type="coiled-coil region" evidence="1">
    <location>
        <begin position="317"/>
        <end position="406"/>
    </location>
</feature>
<evidence type="ECO:0000313" key="3">
    <source>
        <dbReference type="EMBL" id="KAJ1726244.1"/>
    </source>
</evidence>
<comment type="caution">
    <text evidence="3">The sequence shown here is derived from an EMBL/GenBank/DDBJ whole genome shotgun (WGS) entry which is preliminary data.</text>
</comment>
<accession>A0A9W7Y928</accession>